<evidence type="ECO:0000313" key="2">
    <source>
        <dbReference type="Proteomes" id="UP000724672"/>
    </source>
</evidence>
<dbReference type="AlphaFoldDB" id="A0A942V095"/>
<dbReference type="PANTHER" id="PTHR42967">
    <property type="entry name" value="METAL DEPENDENT HYDROLASE"/>
    <property type="match status" value="1"/>
</dbReference>
<dbReference type="InterPro" id="IPR036866">
    <property type="entry name" value="RibonucZ/Hydroxyglut_hydro"/>
</dbReference>
<dbReference type="Gene3D" id="3.60.15.10">
    <property type="entry name" value="Ribonuclease Z/Hydroxyacylglutathione hydrolase-like"/>
    <property type="match status" value="1"/>
</dbReference>
<organism evidence="1 2">
    <name type="scientific">Anaeromonas frigoriresistens</name>
    <dbReference type="NCBI Taxonomy" id="2683708"/>
    <lineage>
        <taxon>Bacteria</taxon>
        <taxon>Bacillati</taxon>
        <taxon>Bacillota</taxon>
        <taxon>Tissierellia</taxon>
        <taxon>Tissierellales</taxon>
        <taxon>Thermohalobacteraceae</taxon>
        <taxon>Anaeromonas</taxon>
    </lineage>
</organism>
<dbReference type="SUPFAM" id="SSF56281">
    <property type="entry name" value="Metallo-hydrolase/oxidoreductase"/>
    <property type="match status" value="1"/>
</dbReference>
<name>A0A942V095_9FIRM</name>
<reference evidence="1" key="1">
    <citation type="submission" date="2019-12" db="EMBL/GenBank/DDBJ databases">
        <title>Clostridiaceae gen. nov. sp. nov., isolated from sediment in Xinjiang, China.</title>
        <authorList>
            <person name="Zhang R."/>
        </authorList>
    </citation>
    <scope>NUCLEOTIDE SEQUENCE</scope>
    <source>
        <strain evidence="1">D2Q-11</strain>
    </source>
</reference>
<dbReference type="EMBL" id="WSFT01000051">
    <property type="protein sequence ID" value="MBS4539521.1"/>
    <property type="molecule type" value="Genomic_DNA"/>
</dbReference>
<evidence type="ECO:0000313" key="1">
    <source>
        <dbReference type="EMBL" id="MBS4539521.1"/>
    </source>
</evidence>
<dbReference type="Pfam" id="PF13483">
    <property type="entry name" value="Lactamase_B_3"/>
    <property type="match status" value="1"/>
</dbReference>
<gene>
    <name evidence="1" type="ORF">GOQ27_13680</name>
</gene>
<keyword evidence="2" id="KW-1185">Reference proteome</keyword>
<dbReference type="PANTHER" id="PTHR42967:SF1">
    <property type="entry name" value="MBL FOLD METALLO-HYDROLASE"/>
    <property type="match status" value="1"/>
</dbReference>
<accession>A0A942V095</accession>
<comment type="caution">
    <text evidence="1">The sequence shown here is derived from an EMBL/GenBank/DDBJ whole genome shotgun (WGS) entry which is preliminary data.</text>
</comment>
<proteinExistence type="predicted"/>
<dbReference type="RefSeq" id="WP_203367443.1">
    <property type="nucleotide sequence ID" value="NZ_WSFT01000051.1"/>
</dbReference>
<protein>
    <submittedName>
        <fullName evidence="1">MBL fold metallo-hydrolase</fullName>
    </submittedName>
</protein>
<sequence>MRTGKAKITHMYHSGFVVETRNHILIFDYITNKNIGNMSLMDDFIGKEKEVFVFVTHGHKDHFDPVILTWVEYNPNIKYIISDDIFIDTHNQNLYFVEKYNSLKFDNITIETYGTTDRGLSYLVKVDDLNIYHSGDLNWWHWKSDNENTQKKEEVDYKREVDLLKGKDIDIAFVPADPRLDEYYYLAGEYFAKTISPGLLIPMHFGDKIEISHKFSEKINYLDTKVWRINGSLDQYNYVDKKTGNS</sequence>
<dbReference type="Proteomes" id="UP000724672">
    <property type="component" value="Unassembled WGS sequence"/>
</dbReference>